<keyword evidence="1" id="KW-0472">Membrane</keyword>
<keyword evidence="1" id="KW-0812">Transmembrane</keyword>
<keyword evidence="3" id="KW-1185">Reference proteome</keyword>
<evidence type="ECO:0000313" key="2">
    <source>
        <dbReference type="EMBL" id="VDI39169.1"/>
    </source>
</evidence>
<dbReference type="OrthoDB" id="6209788at2759"/>
<sequence length="261" mass="29582">MYVTVISEVVEFYGNATLFCDIKNFSTAFCCYKWTRGVNETLLTFHRSSFDSSKYQEIENDSGFGIIIMNITEQDVNKPYTCVYGFQKESLNFTVNETNFQLLPTNETTKISQIVQNGTLSIETQFRKILPKPICSGIINGISISLQEKSHPTRNGDFYNVTLYGAKPLVDANCYSVAVNCIIGTKTMTVYNKEQKDCTDDSGYDVKTIWIIVCVLGSGILMILVGIALYKNDHLGQNISKCCRRSRTGFFEMRRFPENHI</sequence>
<evidence type="ECO:0000256" key="1">
    <source>
        <dbReference type="SAM" id="Phobius"/>
    </source>
</evidence>
<reference evidence="2" key="1">
    <citation type="submission" date="2018-11" db="EMBL/GenBank/DDBJ databases">
        <authorList>
            <person name="Alioto T."/>
            <person name="Alioto T."/>
        </authorList>
    </citation>
    <scope>NUCLEOTIDE SEQUENCE</scope>
</reference>
<feature type="transmembrane region" description="Helical" evidence="1">
    <location>
        <begin position="209"/>
        <end position="230"/>
    </location>
</feature>
<gene>
    <name evidence="2" type="ORF">MGAL_10B037363</name>
</gene>
<keyword evidence="1" id="KW-1133">Transmembrane helix</keyword>
<organism evidence="2 3">
    <name type="scientific">Mytilus galloprovincialis</name>
    <name type="common">Mediterranean mussel</name>
    <dbReference type="NCBI Taxonomy" id="29158"/>
    <lineage>
        <taxon>Eukaryota</taxon>
        <taxon>Metazoa</taxon>
        <taxon>Spiralia</taxon>
        <taxon>Lophotrochozoa</taxon>
        <taxon>Mollusca</taxon>
        <taxon>Bivalvia</taxon>
        <taxon>Autobranchia</taxon>
        <taxon>Pteriomorphia</taxon>
        <taxon>Mytilida</taxon>
        <taxon>Mytiloidea</taxon>
        <taxon>Mytilidae</taxon>
        <taxon>Mytilinae</taxon>
        <taxon>Mytilus</taxon>
    </lineage>
</organism>
<dbReference type="EMBL" id="UYJE01005655">
    <property type="protein sequence ID" value="VDI39169.1"/>
    <property type="molecule type" value="Genomic_DNA"/>
</dbReference>
<proteinExistence type="predicted"/>
<comment type="caution">
    <text evidence="2">The sequence shown here is derived from an EMBL/GenBank/DDBJ whole genome shotgun (WGS) entry which is preliminary data.</text>
</comment>
<dbReference type="Proteomes" id="UP000596742">
    <property type="component" value="Unassembled WGS sequence"/>
</dbReference>
<protein>
    <submittedName>
        <fullName evidence="2">Uncharacterized protein</fullName>
    </submittedName>
</protein>
<accession>A0A8B6EUT7</accession>
<name>A0A8B6EUT7_MYTGA</name>
<dbReference type="AlphaFoldDB" id="A0A8B6EUT7"/>
<evidence type="ECO:0000313" key="3">
    <source>
        <dbReference type="Proteomes" id="UP000596742"/>
    </source>
</evidence>